<dbReference type="SUPFAM" id="SSF57716">
    <property type="entry name" value="Glucocorticoid receptor-like (DNA-binding domain)"/>
    <property type="match status" value="1"/>
</dbReference>
<dbReference type="PROSITE" id="PS50114">
    <property type="entry name" value="GATA_ZN_FINGER_2"/>
    <property type="match status" value="1"/>
</dbReference>
<keyword evidence="1" id="KW-0479">Metal-binding</keyword>
<accession>A0AAV1A679</accession>
<dbReference type="AlphaFoldDB" id="A0AAV1A679"/>
<evidence type="ECO:0000256" key="8">
    <source>
        <dbReference type="SAM" id="MobiDB-lite"/>
    </source>
</evidence>
<evidence type="ECO:0000256" key="2">
    <source>
        <dbReference type="ARBA" id="ARBA00022771"/>
    </source>
</evidence>
<feature type="compositionally biased region" description="Basic and acidic residues" evidence="8">
    <location>
        <begin position="96"/>
        <end position="106"/>
    </location>
</feature>
<proteinExistence type="predicted"/>
<keyword evidence="6" id="KW-0804">Transcription</keyword>
<organism evidence="10 11">
    <name type="scientific">Vicia faba</name>
    <name type="common">Broad bean</name>
    <name type="synonym">Faba vulgaris</name>
    <dbReference type="NCBI Taxonomy" id="3906"/>
    <lineage>
        <taxon>Eukaryota</taxon>
        <taxon>Viridiplantae</taxon>
        <taxon>Streptophyta</taxon>
        <taxon>Embryophyta</taxon>
        <taxon>Tracheophyta</taxon>
        <taxon>Spermatophyta</taxon>
        <taxon>Magnoliopsida</taxon>
        <taxon>eudicotyledons</taxon>
        <taxon>Gunneridae</taxon>
        <taxon>Pentapetalae</taxon>
        <taxon>rosids</taxon>
        <taxon>fabids</taxon>
        <taxon>Fabales</taxon>
        <taxon>Fabaceae</taxon>
        <taxon>Papilionoideae</taxon>
        <taxon>50 kb inversion clade</taxon>
        <taxon>NPAAA clade</taxon>
        <taxon>Hologalegina</taxon>
        <taxon>IRL clade</taxon>
        <taxon>Fabeae</taxon>
        <taxon>Vicia</taxon>
    </lineage>
</organism>
<dbReference type="InterPro" id="IPR013088">
    <property type="entry name" value="Znf_NHR/GATA"/>
</dbReference>
<feature type="region of interest" description="Disordered" evidence="8">
    <location>
        <begin position="50"/>
        <end position="106"/>
    </location>
</feature>
<dbReference type="PANTHER" id="PTHR47255:SF4">
    <property type="entry name" value="GATA ZINC FINGER DOMAIN-CONTAINING PROTEIN 12"/>
    <property type="match status" value="1"/>
</dbReference>
<dbReference type="GO" id="GO:0006355">
    <property type="term" value="P:regulation of DNA-templated transcription"/>
    <property type="evidence" value="ECO:0007669"/>
    <property type="project" value="InterPro"/>
</dbReference>
<keyword evidence="5" id="KW-0238">DNA-binding</keyword>
<keyword evidence="11" id="KW-1185">Reference proteome</keyword>
<dbReference type="SMART" id="SM00401">
    <property type="entry name" value="ZnF_GATA"/>
    <property type="match status" value="1"/>
</dbReference>
<dbReference type="PROSITE" id="PS00344">
    <property type="entry name" value="GATA_ZN_FINGER_1"/>
    <property type="match status" value="1"/>
</dbReference>
<protein>
    <recommendedName>
        <fullName evidence="9">GATA-type domain-containing protein</fullName>
    </recommendedName>
</protein>
<evidence type="ECO:0000256" key="4">
    <source>
        <dbReference type="ARBA" id="ARBA00023015"/>
    </source>
</evidence>
<feature type="region of interest" description="Disordered" evidence="8">
    <location>
        <begin position="1"/>
        <end position="25"/>
    </location>
</feature>
<feature type="compositionally biased region" description="Low complexity" evidence="8">
    <location>
        <begin position="241"/>
        <end position="259"/>
    </location>
</feature>
<keyword evidence="3" id="KW-0862">Zinc</keyword>
<dbReference type="GO" id="GO:0008270">
    <property type="term" value="F:zinc ion binding"/>
    <property type="evidence" value="ECO:0007669"/>
    <property type="project" value="UniProtKB-KW"/>
</dbReference>
<keyword evidence="4" id="KW-0805">Transcription regulation</keyword>
<evidence type="ECO:0000256" key="5">
    <source>
        <dbReference type="ARBA" id="ARBA00023125"/>
    </source>
</evidence>
<evidence type="ECO:0000259" key="9">
    <source>
        <dbReference type="PROSITE" id="PS50114"/>
    </source>
</evidence>
<gene>
    <name evidence="10" type="ORF">VFH_III214400</name>
</gene>
<dbReference type="InterPro" id="IPR052138">
    <property type="entry name" value="GATA_ZnFinger_Domain"/>
</dbReference>
<feature type="domain" description="GATA-type" evidence="9">
    <location>
        <begin position="161"/>
        <end position="197"/>
    </location>
</feature>
<dbReference type="PANTHER" id="PTHR47255">
    <property type="entry name" value="GATA TRANSCRIPTION FACTOR 22-RELATED"/>
    <property type="match status" value="1"/>
</dbReference>
<dbReference type="InterPro" id="IPR000679">
    <property type="entry name" value="Znf_GATA"/>
</dbReference>
<evidence type="ECO:0000256" key="1">
    <source>
        <dbReference type="ARBA" id="ARBA00022723"/>
    </source>
</evidence>
<feature type="compositionally biased region" description="Pro residues" evidence="8">
    <location>
        <begin position="1"/>
        <end position="11"/>
    </location>
</feature>
<evidence type="ECO:0000313" key="10">
    <source>
        <dbReference type="EMBL" id="CAI8606110.1"/>
    </source>
</evidence>
<evidence type="ECO:0000313" key="11">
    <source>
        <dbReference type="Proteomes" id="UP001157006"/>
    </source>
</evidence>
<reference evidence="10 11" key="1">
    <citation type="submission" date="2023-01" db="EMBL/GenBank/DDBJ databases">
        <authorList>
            <person name="Kreplak J."/>
        </authorList>
    </citation>
    <scope>NUCLEOTIDE SEQUENCE [LARGE SCALE GENOMIC DNA]</scope>
</reference>
<dbReference type="GO" id="GO:0043565">
    <property type="term" value="F:sequence-specific DNA binding"/>
    <property type="evidence" value="ECO:0007669"/>
    <property type="project" value="InterPro"/>
</dbReference>
<dbReference type="Gene3D" id="3.30.50.10">
    <property type="entry name" value="Erythroid Transcription Factor GATA-1, subunit A"/>
    <property type="match status" value="1"/>
</dbReference>
<feature type="region of interest" description="Disordered" evidence="8">
    <location>
        <begin position="238"/>
        <end position="259"/>
    </location>
</feature>
<feature type="compositionally biased region" description="Polar residues" evidence="8">
    <location>
        <begin position="57"/>
        <end position="75"/>
    </location>
</feature>
<keyword evidence="2 7" id="KW-0863">Zinc-finger</keyword>
<dbReference type="Proteomes" id="UP001157006">
    <property type="component" value="Chromosome 3"/>
</dbReference>
<feature type="compositionally biased region" description="Polar residues" evidence="8">
    <location>
        <begin position="83"/>
        <end position="92"/>
    </location>
</feature>
<evidence type="ECO:0000256" key="3">
    <source>
        <dbReference type="ARBA" id="ARBA00022833"/>
    </source>
</evidence>
<dbReference type="EMBL" id="OX451738">
    <property type="protein sequence ID" value="CAI8606110.1"/>
    <property type="molecule type" value="Genomic_DNA"/>
</dbReference>
<sequence length="303" mass="33210">MTPLTPNPPGPKSLLQGQNQSFDVSPVKQDCPVLFNFLDQFQENHDPKEHKLVSHYGGSSSSTNHQQPYNSSSDSAMVDQSIARDTNLSSSMEVEDSSKRNDPLEEKWKSSKMRLMKILMIPQSSYGAATNEDKAIINTTASDATTPSNGGIQNDMYNQGSPTARVCVECQATSTPLWRSGPKGPKSLCNACGIRQRKARRAVAEAGSSWVTSTKIRGLDNEKEKKLVVNKCTQFKKKNKNTSTSPTAATTTTTGSSSSDEMTERLNFFLLKVRKKSGYEDTTEEVADTALLLMDISSGYVYP</sequence>
<name>A0AAV1A679_VICFA</name>
<evidence type="ECO:0000256" key="6">
    <source>
        <dbReference type="ARBA" id="ARBA00023163"/>
    </source>
</evidence>
<dbReference type="CDD" id="cd00202">
    <property type="entry name" value="ZnF_GATA"/>
    <property type="match status" value="1"/>
</dbReference>
<dbReference type="Pfam" id="PF00320">
    <property type="entry name" value="GATA"/>
    <property type="match status" value="1"/>
</dbReference>
<evidence type="ECO:0000256" key="7">
    <source>
        <dbReference type="PROSITE-ProRule" id="PRU00094"/>
    </source>
</evidence>